<evidence type="ECO:0000313" key="4">
    <source>
        <dbReference type="EMBL" id="KIW70399.1"/>
    </source>
</evidence>
<dbReference type="EMBL" id="KN846957">
    <property type="protein sequence ID" value="KIW70399.1"/>
    <property type="molecule type" value="Genomic_DNA"/>
</dbReference>
<feature type="compositionally biased region" description="Polar residues" evidence="1">
    <location>
        <begin position="396"/>
        <end position="407"/>
    </location>
</feature>
<keyword evidence="5" id="KW-1185">Reference proteome</keyword>
<dbReference type="PANTHER" id="PTHR16861:SF4">
    <property type="entry name" value="SH3 DOMAIN PROTEIN (AFU_ORTHOLOGUE AFUA_1G13610)"/>
    <property type="match status" value="1"/>
</dbReference>
<feature type="region of interest" description="Disordered" evidence="1">
    <location>
        <begin position="389"/>
        <end position="415"/>
    </location>
</feature>
<accession>A0A0D2GE30</accession>
<reference evidence="4 5" key="1">
    <citation type="submission" date="2015-01" db="EMBL/GenBank/DDBJ databases">
        <title>The Genome Sequence of Capronia semiimmersa CBS27337.</title>
        <authorList>
            <consortium name="The Broad Institute Genomics Platform"/>
            <person name="Cuomo C."/>
            <person name="de Hoog S."/>
            <person name="Gorbushina A."/>
            <person name="Stielow B."/>
            <person name="Teixiera M."/>
            <person name="Abouelleil A."/>
            <person name="Chapman S.B."/>
            <person name="Priest M."/>
            <person name="Young S.K."/>
            <person name="Wortman J."/>
            <person name="Nusbaum C."/>
            <person name="Birren B."/>
        </authorList>
    </citation>
    <scope>NUCLEOTIDE SEQUENCE [LARGE SCALE GENOMIC DNA]</scope>
    <source>
        <strain evidence="4 5">CBS 27337</strain>
    </source>
</reference>
<sequence>MVAVHGVLLSTFVFLVPCLTDFITTPARLLRDEDVPFQHHLDIEPEDLYASNATVTADTYDSVYLPISQSNQRIRAPRALYDPLQKRDNYCFPDAPSAYCSDSNLCCTDTALDTGWCCWYTLNCGLEDHNCITPTVVFTSTSTITSQHSVYFTYYETIYDTWTVTETVTSTKVVTATNVATATEVEVTTITARDANKARGILRTDIANPQSTPSPFALSTSHDSPSITRGDNEAVEQNPITVFVPPSSGLARRQAMTTTDVVYTTVHVTTMISVTLVRELTAYVTSTKTEQVTTTSALNAQTTVLVTSTYTVSGPSSSDASTSSTASSSTEVGGSTLSQDAGTDGGGGGLGGGAVAGIAIGAAAGALIVAGIVAFCMYKHRKMRKAEALAAGPAQHDSNMFSPASDTHQSDKMAPAAPYDPRSGHMPYQHDYHAITGATDQQVYHEADGRMVSWQQMHEMQHPPAELAAHQRYGIDNNELPHDRH</sequence>
<protein>
    <recommendedName>
        <fullName evidence="6">Mid2 domain-containing protein</fullName>
    </recommendedName>
</protein>
<feature type="compositionally biased region" description="Polar residues" evidence="1">
    <location>
        <begin position="212"/>
        <end position="229"/>
    </location>
</feature>
<evidence type="ECO:0000256" key="1">
    <source>
        <dbReference type="SAM" id="MobiDB-lite"/>
    </source>
</evidence>
<feature type="chain" id="PRO_5002242769" description="Mid2 domain-containing protein" evidence="3">
    <location>
        <begin position="21"/>
        <end position="485"/>
    </location>
</feature>
<keyword evidence="2" id="KW-1133">Transmembrane helix</keyword>
<evidence type="ECO:0000313" key="5">
    <source>
        <dbReference type="Proteomes" id="UP000054266"/>
    </source>
</evidence>
<keyword evidence="2" id="KW-0812">Transmembrane</keyword>
<feature type="region of interest" description="Disordered" evidence="1">
    <location>
        <begin position="212"/>
        <end position="231"/>
    </location>
</feature>
<organism evidence="4 5">
    <name type="scientific">Phialophora macrospora</name>
    <dbReference type="NCBI Taxonomy" id="1851006"/>
    <lineage>
        <taxon>Eukaryota</taxon>
        <taxon>Fungi</taxon>
        <taxon>Dikarya</taxon>
        <taxon>Ascomycota</taxon>
        <taxon>Pezizomycotina</taxon>
        <taxon>Eurotiomycetes</taxon>
        <taxon>Chaetothyriomycetidae</taxon>
        <taxon>Chaetothyriales</taxon>
        <taxon>Herpotrichiellaceae</taxon>
        <taxon>Phialophora</taxon>
    </lineage>
</organism>
<dbReference type="HOGENOM" id="CLU_562559_0_0_1"/>
<feature type="compositionally biased region" description="Low complexity" evidence="1">
    <location>
        <begin position="311"/>
        <end position="336"/>
    </location>
</feature>
<proteinExistence type="predicted"/>
<evidence type="ECO:0000256" key="2">
    <source>
        <dbReference type="SAM" id="Phobius"/>
    </source>
</evidence>
<evidence type="ECO:0008006" key="6">
    <source>
        <dbReference type="Google" id="ProtNLM"/>
    </source>
</evidence>
<dbReference type="Proteomes" id="UP000054266">
    <property type="component" value="Unassembled WGS sequence"/>
</dbReference>
<feature type="signal peptide" evidence="3">
    <location>
        <begin position="1"/>
        <end position="20"/>
    </location>
</feature>
<dbReference type="PANTHER" id="PTHR16861">
    <property type="entry name" value="GLYCOPROTEIN 38"/>
    <property type="match status" value="1"/>
</dbReference>
<evidence type="ECO:0000256" key="3">
    <source>
        <dbReference type="SAM" id="SignalP"/>
    </source>
</evidence>
<feature type="transmembrane region" description="Helical" evidence="2">
    <location>
        <begin position="354"/>
        <end position="378"/>
    </location>
</feature>
<keyword evidence="2" id="KW-0472">Membrane</keyword>
<gene>
    <name evidence="4" type="ORF">PV04_02673</name>
</gene>
<dbReference type="AlphaFoldDB" id="A0A0D2GE30"/>
<keyword evidence="3" id="KW-0732">Signal</keyword>
<feature type="region of interest" description="Disordered" evidence="1">
    <location>
        <begin position="311"/>
        <end position="344"/>
    </location>
</feature>
<dbReference type="STRING" id="5601.A0A0D2GE30"/>
<name>A0A0D2GE30_9EURO</name>